<dbReference type="InterPro" id="IPR036249">
    <property type="entry name" value="Thioredoxin-like_sf"/>
</dbReference>
<dbReference type="SUPFAM" id="SSF52833">
    <property type="entry name" value="Thioredoxin-like"/>
    <property type="match status" value="1"/>
</dbReference>
<name>A0A095UUN1_9GAMM</name>
<dbReference type="eggNOG" id="COG1999">
    <property type="taxonomic scope" value="Bacteria"/>
</dbReference>
<comment type="caution">
    <text evidence="1">The sequence shown here is derived from an EMBL/GenBank/DDBJ whole genome shotgun (WGS) entry which is preliminary data.</text>
</comment>
<keyword evidence="2" id="KW-1185">Reference proteome</keyword>
<accession>A0A095UUN1</accession>
<dbReference type="OrthoDB" id="9785445at2"/>
<dbReference type="Proteomes" id="UP000029444">
    <property type="component" value="Unassembled WGS sequence"/>
</dbReference>
<evidence type="ECO:0008006" key="3">
    <source>
        <dbReference type="Google" id="ProtNLM"/>
    </source>
</evidence>
<reference evidence="1 2" key="1">
    <citation type="submission" date="2012-09" db="EMBL/GenBank/DDBJ databases">
        <title>Genome Sequence of alkane-degrading Bacterium Alcanivorax sp. 19-m-6.</title>
        <authorList>
            <person name="Lai Q."/>
            <person name="Shao Z."/>
        </authorList>
    </citation>
    <scope>NUCLEOTIDE SEQUENCE [LARGE SCALE GENOMIC DNA]</scope>
    <source>
        <strain evidence="1 2">19-m-6</strain>
    </source>
</reference>
<protein>
    <recommendedName>
        <fullName evidence="3">Thioredoxin domain-containing protein</fullName>
    </recommendedName>
</protein>
<sequence length="204" mass="22607">MSPKTKNIVTLVAIISPFVLFALAGRFLINPWELPRQNKGQLLIPHIDIAALQANDGAGHLFDADDTQGMWSILYIADSECDTRCKNGLYYQIRQVRLALGEDIDRVRRVIVHTAPAADSLTEFLDDNVEGMISIDADLATVQGALEPVYSPNTSQPIGDIFLVSPDGQIFMRYPTHENMEATLEEAENIRLDLKRTLKGSLIG</sequence>
<evidence type="ECO:0000313" key="2">
    <source>
        <dbReference type="Proteomes" id="UP000029444"/>
    </source>
</evidence>
<dbReference type="Gene3D" id="3.40.30.10">
    <property type="entry name" value="Glutaredoxin"/>
    <property type="match status" value="1"/>
</dbReference>
<dbReference type="RefSeq" id="WP_035230444.1">
    <property type="nucleotide sequence ID" value="NZ_ARXV01000002.1"/>
</dbReference>
<gene>
    <name evidence="1" type="ORF">Y5S_00707</name>
</gene>
<dbReference type="AlphaFoldDB" id="A0A095UUN1"/>
<dbReference type="PATRIC" id="fig|1177154.3.peg.712"/>
<dbReference type="STRING" id="1177154.Y5S_00707"/>
<proteinExistence type="predicted"/>
<dbReference type="EMBL" id="ARXV01000002">
    <property type="protein sequence ID" value="KGD66235.1"/>
    <property type="molecule type" value="Genomic_DNA"/>
</dbReference>
<evidence type="ECO:0000313" key="1">
    <source>
        <dbReference type="EMBL" id="KGD66235.1"/>
    </source>
</evidence>
<organism evidence="1 2">
    <name type="scientific">Alcanivorax nanhaiticus</name>
    <dbReference type="NCBI Taxonomy" id="1177154"/>
    <lineage>
        <taxon>Bacteria</taxon>
        <taxon>Pseudomonadati</taxon>
        <taxon>Pseudomonadota</taxon>
        <taxon>Gammaproteobacteria</taxon>
        <taxon>Oceanospirillales</taxon>
        <taxon>Alcanivoracaceae</taxon>
        <taxon>Alcanivorax</taxon>
    </lineage>
</organism>